<evidence type="ECO:0000256" key="7">
    <source>
        <dbReference type="ARBA" id="ARBA00022840"/>
    </source>
</evidence>
<dbReference type="SUPFAM" id="SSF52058">
    <property type="entry name" value="L domain-like"/>
    <property type="match status" value="1"/>
</dbReference>
<dbReference type="PANTHER" id="PTHR48056:SF81">
    <property type="entry name" value="RECEPTOR PROTEIN-TYROSINE KINASE CEPR1"/>
    <property type="match status" value="1"/>
</dbReference>
<evidence type="ECO:0000313" key="15">
    <source>
        <dbReference type="Proteomes" id="UP001642260"/>
    </source>
</evidence>
<dbReference type="Pfam" id="PF23598">
    <property type="entry name" value="LRR_14"/>
    <property type="match status" value="1"/>
</dbReference>
<gene>
    <name evidence="14" type="ORF">ERUC_LOCUS18288</name>
</gene>
<evidence type="ECO:0000256" key="6">
    <source>
        <dbReference type="ARBA" id="ARBA00022741"/>
    </source>
</evidence>
<dbReference type="FunFam" id="3.80.10.10:FF:000077">
    <property type="entry name" value="LRR receptor-like serine/threonine-protein kinase ERL1"/>
    <property type="match status" value="1"/>
</dbReference>
<feature type="domain" description="Leucine-rich repeat-containing N-terminal plant-type" evidence="12">
    <location>
        <begin position="33"/>
        <end position="72"/>
    </location>
</feature>
<evidence type="ECO:0000256" key="11">
    <source>
        <dbReference type="SAM" id="MobiDB-lite"/>
    </source>
</evidence>
<keyword evidence="4" id="KW-0732">Signal</keyword>
<keyword evidence="9" id="KW-0472">Membrane</keyword>
<evidence type="ECO:0000256" key="3">
    <source>
        <dbReference type="ARBA" id="ARBA00022692"/>
    </source>
</evidence>
<dbReference type="EMBL" id="CAKOAT010170933">
    <property type="protein sequence ID" value="CAH8351534.1"/>
    <property type="molecule type" value="Genomic_DNA"/>
</dbReference>
<evidence type="ECO:0000259" key="12">
    <source>
        <dbReference type="Pfam" id="PF08263"/>
    </source>
</evidence>
<evidence type="ECO:0000256" key="5">
    <source>
        <dbReference type="ARBA" id="ARBA00022737"/>
    </source>
</evidence>
<dbReference type="AlphaFoldDB" id="A0ABC8K1F6"/>
<evidence type="ECO:0000313" key="14">
    <source>
        <dbReference type="EMBL" id="CAH8351534.1"/>
    </source>
</evidence>
<feature type="region of interest" description="Disordered" evidence="11">
    <location>
        <begin position="209"/>
        <end position="235"/>
    </location>
</feature>
<protein>
    <recommendedName>
        <fullName evidence="16">Leucine-rich repeat-containing N-terminal plant-type domain-containing protein</fullName>
    </recommendedName>
</protein>
<keyword evidence="10" id="KW-0325">Glycoprotein</keyword>
<keyword evidence="3" id="KW-0812">Transmembrane</keyword>
<proteinExistence type="predicted"/>
<dbReference type="Pfam" id="PF08263">
    <property type="entry name" value="LRRNT_2"/>
    <property type="match status" value="1"/>
</dbReference>
<dbReference type="InterPro" id="IPR055414">
    <property type="entry name" value="LRR_R13L4/SHOC2-like"/>
</dbReference>
<keyword evidence="6" id="KW-0547">Nucleotide-binding</keyword>
<comment type="subcellular location">
    <subcellularLocation>
        <location evidence="1">Membrane</location>
        <topology evidence="1">Single-pass type I membrane protein</topology>
    </subcellularLocation>
</comment>
<evidence type="ECO:0000256" key="8">
    <source>
        <dbReference type="ARBA" id="ARBA00022989"/>
    </source>
</evidence>
<evidence type="ECO:0000256" key="1">
    <source>
        <dbReference type="ARBA" id="ARBA00004479"/>
    </source>
</evidence>
<evidence type="ECO:0008006" key="16">
    <source>
        <dbReference type="Google" id="ProtNLM"/>
    </source>
</evidence>
<evidence type="ECO:0000259" key="13">
    <source>
        <dbReference type="Pfam" id="PF23598"/>
    </source>
</evidence>
<dbReference type="Proteomes" id="UP001642260">
    <property type="component" value="Unassembled WGS sequence"/>
</dbReference>
<sequence>MVLRKKEVKKSSSTFFCIFLLFLSPAELTFVFNYEVLALVEIKSSLTDPHGVLMNWNMEAADPCSWKLITCSSDNFVVSIEAANQGFSGTLASSSIGNLTYLETLKLKNNYITGNIPPEIGKLMKLKTLDLSNNNFTGQIPSTLSHSKSLQYLKLNNNSLTGTIPTSLANMTQLILLDLSYNNLSGPVPRLLANIFNVKGNTQICSTGTEEDCNGPHPKPTSLTFSSSQTSDGGTKNQKFAVQFGLRLACICLFITGFGFY</sequence>
<reference evidence="14 15" key="1">
    <citation type="submission" date="2022-03" db="EMBL/GenBank/DDBJ databases">
        <authorList>
            <person name="Macdonald S."/>
            <person name="Ahmed S."/>
            <person name="Newling K."/>
        </authorList>
    </citation>
    <scope>NUCLEOTIDE SEQUENCE [LARGE SCALE GENOMIC DNA]</scope>
</reference>
<keyword evidence="7" id="KW-0067">ATP-binding</keyword>
<dbReference type="GO" id="GO:0016020">
    <property type="term" value="C:membrane"/>
    <property type="evidence" value="ECO:0007669"/>
    <property type="project" value="UniProtKB-SubCell"/>
</dbReference>
<keyword evidence="15" id="KW-1185">Reference proteome</keyword>
<dbReference type="GO" id="GO:0005524">
    <property type="term" value="F:ATP binding"/>
    <property type="evidence" value="ECO:0007669"/>
    <property type="project" value="UniProtKB-KW"/>
</dbReference>
<organism evidence="14 15">
    <name type="scientific">Eruca vesicaria subsp. sativa</name>
    <name type="common">Garden rocket</name>
    <name type="synonym">Eruca sativa</name>
    <dbReference type="NCBI Taxonomy" id="29727"/>
    <lineage>
        <taxon>Eukaryota</taxon>
        <taxon>Viridiplantae</taxon>
        <taxon>Streptophyta</taxon>
        <taxon>Embryophyta</taxon>
        <taxon>Tracheophyta</taxon>
        <taxon>Spermatophyta</taxon>
        <taxon>Magnoliopsida</taxon>
        <taxon>eudicotyledons</taxon>
        <taxon>Gunneridae</taxon>
        <taxon>Pentapetalae</taxon>
        <taxon>rosids</taxon>
        <taxon>malvids</taxon>
        <taxon>Brassicales</taxon>
        <taxon>Brassicaceae</taxon>
        <taxon>Brassiceae</taxon>
        <taxon>Eruca</taxon>
    </lineage>
</organism>
<keyword evidence="2" id="KW-0433">Leucine-rich repeat</keyword>
<accession>A0ABC8K1F6</accession>
<evidence type="ECO:0000256" key="2">
    <source>
        <dbReference type="ARBA" id="ARBA00022614"/>
    </source>
</evidence>
<dbReference type="InterPro" id="IPR050647">
    <property type="entry name" value="Plant_LRR-RLKs"/>
</dbReference>
<keyword evidence="8" id="KW-1133">Transmembrane helix</keyword>
<evidence type="ECO:0000256" key="9">
    <source>
        <dbReference type="ARBA" id="ARBA00023136"/>
    </source>
</evidence>
<dbReference type="InterPro" id="IPR032675">
    <property type="entry name" value="LRR_dom_sf"/>
</dbReference>
<dbReference type="InterPro" id="IPR013210">
    <property type="entry name" value="LRR_N_plant-typ"/>
</dbReference>
<feature type="domain" description="Disease resistance R13L4/SHOC-2-like LRR" evidence="13">
    <location>
        <begin position="90"/>
        <end position="179"/>
    </location>
</feature>
<keyword evidence="5" id="KW-0677">Repeat</keyword>
<name>A0ABC8K1F6_ERUVS</name>
<dbReference type="PANTHER" id="PTHR48056">
    <property type="entry name" value="LRR RECEPTOR-LIKE SERINE/THREONINE-PROTEIN KINASE-RELATED"/>
    <property type="match status" value="1"/>
</dbReference>
<comment type="caution">
    <text evidence="14">The sequence shown here is derived from an EMBL/GenBank/DDBJ whole genome shotgun (WGS) entry which is preliminary data.</text>
</comment>
<feature type="compositionally biased region" description="Polar residues" evidence="11">
    <location>
        <begin position="221"/>
        <end position="235"/>
    </location>
</feature>
<dbReference type="PRINTS" id="PR00019">
    <property type="entry name" value="LEURICHRPT"/>
</dbReference>
<evidence type="ECO:0000256" key="4">
    <source>
        <dbReference type="ARBA" id="ARBA00022729"/>
    </source>
</evidence>
<evidence type="ECO:0000256" key="10">
    <source>
        <dbReference type="ARBA" id="ARBA00023180"/>
    </source>
</evidence>
<dbReference type="Gene3D" id="3.80.10.10">
    <property type="entry name" value="Ribonuclease Inhibitor"/>
    <property type="match status" value="1"/>
</dbReference>